<dbReference type="SMART" id="SM00382">
    <property type="entry name" value="AAA"/>
    <property type="match status" value="1"/>
</dbReference>
<dbReference type="CDD" id="cd03225">
    <property type="entry name" value="ABC_cobalt_CbiO_domain1"/>
    <property type="match status" value="1"/>
</dbReference>
<comment type="caution">
    <text evidence="12">The sequence shown here is derived from an EMBL/GenBank/DDBJ whole genome shotgun (WGS) entry which is preliminary data.</text>
</comment>
<proteinExistence type="inferred from homology"/>
<dbReference type="Gene3D" id="3.40.50.300">
    <property type="entry name" value="P-loop containing nucleotide triphosphate hydrolases"/>
    <property type="match status" value="1"/>
</dbReference>
<evidence type="ECO:0000256" key="5">
    <source>
        <dbReference type="ARBA" id="ARBA00022741"/>
    </source>
</evidence>
<dbReference type="InterPro" id="IPR050095">
    <property type="entry name" value="ECF_ABC_transporter_ATP-bd"/>
</dbReference>
<evidence type="ECO:0000256" key="8">
    <source>
        <dbReference type="ARBA" id="ARBA00023136"/>
    </source>
</evidence>
<dbReference type="PANTHER" id="PTHR43553">
    <property type="entry name" value="HEAVY METAL TRANSPORTER"/>
    <property type="match status" value="1"/>
</dbReference>
<accession>A0AAE4SB63</accession>
<dbReference type="GO" id="GO:0006824">
    <property type="term" value="P:cobalt ion transport"/>
    <property type="evidence" value="ECO:0007669"/>
    <property type="project" value="InterPro"/>
</dbReference>
<evidence type="ECO:0000256" key="2">
    <source>
        <dbReference type="ARBA" id="ARBA00005417"/>
    </source>
</evidence>
<evidence type="ECO:0000256" key="3">
    <source>
        <dbReference type="ARBA" id="ARBA00022448"/>
    </source>
</evidence>
<reference evidence="12" key="1">
    <citation type="submission" date="2023-06" db="EMBL/GenBank/DDBJ databases">
        <title>Genome sequence of Methancorpusculaceae sp. Ag1.</title>
        <authorList>
            <person name="Protasov E."/>
            <person name="Platt K."/>
            <person name="Poehlein A."/>
            <person name="Daniel R."/>
            <person name="Brune A."/>
        </authorList>
    </citation>
    <scope>NUCLEOTIDE SEQUENCE</scope>
    <source>
        <strain evidence="12">Ag1</strain>
    </source>
</reference>
<comment type="function">
    <text evidence="10">Part of an ABC transporter complex. Responsible for energy coupling to the transport system.</text>
</comment>
<keyword evidence="4 10" id="KW-1003">Cell membrane</keyword>
<organism evidence="12 13">
    <name type="scientific">Methanorbis furvi</name>
    <dbReference type="NCBI Taxonomy" id="3028299"/>
    <lineage>
        <taxon>Archaea</taxon>
        <taxon>Methanobacteriati</taxon>
        <taxon>Methanobacteriota</taxon>
        <taxon>Stenosarchaea group</taxon>
        <taxon>Methanomicrobia</taxon>
        <taxon>Methanomicrobiales</taxon>
        <taxon>Methanocorpusculaceae</taxon>
        <taxon>Methanorbis</taxon>
    </lineage>
</organism>
<dbReference type="GO" id="GO:0043190">
    <property type="term" value="C:ATP-binding cassette (ABC) transporter complex"/>
    <property type="evidence" value="ECO:0007669"/>
    <property type="project" value="TreeGrafter"/>
</dbReference>
<evidence type="ECO:0000256" key="7">
    <source>
        <dbReference type="ARBA" id="ARBA00022967"/>
    </source>
</evidence>
<gene>
    <name evidence="12" type="primary">btuD_4</name>
    <name evidence="12" type="ORF">McpAg1_03650</name>
</gene>
<keyword evidence="5 10" id="KW-0547">Nucleotide-binding</keyword>
<evidence type="ECO:0000313" key="13">
    <source>
        <dbReference type="Proteomes" id="UP001273136"/>
    </source>
</evidence>
<dbReference type="Pfam" id="PF00005">
    <property type="entry name" value="ABC_tran"/>
    <property type="match status" value="1"/>
</dbReference>
<evidence type="ECO:0000259" key="11">
    <source>
        <dbReference type="PROSITE" id="PS50893"/>
    </source>
</evidence>
<dbReference type="NCBIfam" id="TIGR01166">
    <property type="entry name" value="cbiO"/>
    <property type="match status" value="1"/>
</dbReference>
<dbReference type="PROSITE" id="PS50893">
    <property type="entry name" value="ABC_TRANSPORTER_2"/>
    <property type="match status" value="1"/>
</dbReference>
<dbReference type="AlphaFoldDB" id="A0AAE4SB63"/>
<dbReference type="InterPro" id="IPR015856">
    <property type="entry name" value="ABC_transpr_CbiO/EcfA_su"/>
</dbReference>
<comment type="subcellular location">
    <subcellularLocation>
        <location evidence="1 10">Cell membrane</location>
        <topology evidence="1 10">Peripheral membrane protein</topology>
    </subcellularLocation>
</comment>
<dbReference type="PROSITE" id="PS00211">
    <property type="entry name" value="ABC_TRANSPORTER_1"/>
    <property type="match status" value="1"/>
</dbReference>
<evidence type="ECO:0000256" key="10">
    <source>
        <dbReference type="RuleBase" id="RU364103"/>
    </source>
</evidence>
<name>A0AAE4SB63_9EURY</name>
<dbReference type="RefSeq" id="WP_338093577.1">
    <property type="nucleotide sequence ID" value="NZ_JAWDKA010000002.1"/>
</dbReference>
<dbReference type="GO" id="GO:0005524">
    <property type="term" value="F:ATP binding"/>
    <property type="evidence" value="ECO:0007669"/>
    <property type="project" value="UniProtKB-UniRule"/>
</dbReference>
<dbReference type="InterPro" id="IPR017871">
    <property type="entry name" value="ABC_transporter-like_CS"/>
</dbReference>
<evidence type="ECO:0000256" key="6">
    <source>
        <dbReference type="ARBA" id="ARBA00022840"/>
    </source>
</evidence>
<evidence type="ECO:0000256" key="4">
    <source>
        <dbReference type="ARBA" id="ARBA00022475"/>
    </source>
</evidence>
<keyword evidence="8 10" id="KW-0472">Membrane</keyword>
<dbReference type="EMBL" id="JAWDKA010000002">
    <property type="protein sequence ID" value="MDV0441185.1"/>
    <property type="molecule type" value="Genomic_DNA"/>
</dbReference>
<dbReference type="SUPFAM" id="SSF52540">
    <property type="entry name" value="P-loop containing nucleoside triphosphate hydrolases"/>
    <property type="match status" value="1"/>
</dbReference>
<keyword evidence="6 10" id="KW-0067">ATP-binding</keyword>
<evidence type="ECO:0000313" key="12">
    <source>
        <dbReference type="EMBL" id="MDV0441185.1"/>
    </source>
</evidence>
<protein>
    <recommendedName>
        <fullName evidence="10">ABC transporter ATP-binding protein</fullName>
    </recommendedName>
</protein>
<dbReference type="FunFam" id="3.40.50.300:FF:000224">
    <property type="entry name" value="Energy-coupling factor transporter ATP-binding protein EcfA"/>
    <property type="match status" value="1"/>
</dbReference>
<dbReference type="InterPro" id="IPR027417">
    <property type="entry name" value="P-loop_NTPase"/>
</dbReference>
<evidence type="ECO:0000256" key="9">
    <source>
        <dbReference type="ARBA" id="ARBA00025157"/>
    </source>
</evidence>
<dbReference type="Proteomes" id="UP001273136">
    <property type="component" value="Unassembled WGS sequence"/>
</dbReference>
<keyword evidence="13" id="KW-1185">Reference proteome</keyword>
<dbReference type="PANTHER" id="PTHR43553:SF24">
    <property type="entry name" value="ENERGY-COUPLING FACTOR TRANSPORTER ATP-BINDING PROTEIN ECFA1"/>
    <property type="match status" value="1"/>
</dbReference>
<feature type="domain" description="ABC transporter" evidence="11">
    <location>
        <begin position="6"/>
        <end position="241"/>
    </location>
</feature>
<dbReference type="InterPro" id="IPR003593">
    <property type="entry name" value="AAA+_ATPase"/>
</dbReference>
<comment type="similarity">
    <text evidence="2 10">Belongs to the ABC transporter superfamily.</text>
</comment>
<evidence type="ECO:0000256" key="1">
    <source>
        <dbReference type="ARBA" id="ARBA00004202"/>
    </source>
</evidence>
<dbReference type="InterPro" id="IPR005876">
    <property type="entry name" value="Co_trans_ATP-bd"/>
</dbReference>
<dbReference type="GO" id="GO:0016887">
    <property type="term" value="F:ATP hydrolysis activity"/>
    <property type="evidence" value="ECO:0007669"/>
    <property type="project" value="InterPro"/>
</dbReference>
<dbReference type="InterPro" id="IPR003439">
    <property type="entry name" value="ABC_transporter-like_ATP-bd"/>
</dbReference>
<dbReference type="GO" id="GO:0042626">
    <property type="term" value="F:ATPase-coupled transmembrane transporter activity"/>
    <property type="evidence" value="ECO:0007669"/>
    <property type="project" value="TreeGrafter"/>
</dbReference>
<keyword evidence="7" id="KW-1278">Translocase</keyword>
<comment type="function">
    <text evidence="9">Probably part of an ABC transporter complex. Responsible for energy coupling to the transport system.</text>
</comment>
<keyword evidence="3 10" id="KW-0813">Transport</keyword>
<sequence length="382" mass="41454">MSDYVLEFDDVWYSYPARPPSLSGISFAVERGKKVAVVGPNGAGKTTLLLMCNGTLVPEKGSVRVDGAEIEYDRSSLRRVRIAVGLVFQNSDAQVFAPSVYADVAFGPANLRLPEDEIRSRVSDALFAVGLAGYERRAPHHLSGGEKKRVAIAGILAMKPEILVADEPTASLDPATAAEIMDLLDELHEDGTTILLSTHDVELAYRWADEVILLGGGELLHQGTPAAVFTDRELMRSARLTPPVLLDLYMELSRRSLVDADVPPKGIPEMTQLIEGVPSKERKFGTVFVADTDVLTKEGLDTLCAEHSSRRMGAMGTRAKRFCHDAGHSPDYTYGVVDKCLLAAMTGEDTLILTCGGMLDRVELRARLFAEESGISVPVVRV</sequence>